<organism evidence="1 2">
    <name type="scientific">Stappia taiwanensis</name>
    <dbReference type="NCBI Taxonomy" id="992267"/>
    <lineage>
        <taxon>Bacteria</taxon>
        <taxon>Pseudomonadati</taxon>
        <taxon>Pseudomonadota</taxon>
        <taxon>Alphaproteobacteria</taxon>
        <taxon>Hyphomicrobiales</taxon>
        <taxon>Stappiaceae</taxon>
        <taxon>Stappia</taxon>
    </lineage>
</organism>
<dbReference type="AlphaFoldDB" id="A0A838Y1D3"/>
<evidence type="ECO:0000313" key="2">
    <source>
        <dbReference type="Proteomes" id="UP000559404"/>
    </source>
</evidence>
<reference evidence="1 2" key="1">
    <citation type="submission" date="2020-07" db="EMBL/GenBank/DDBJ databases">
        <authorList>
            <person name="Li M."/>
        </authorList>
    </citation>
    <scope>NUCLEOTIDE SEQUENCE [LARGE SCALE GENOMIC DNA]</scope>
    <source>
        <strain evidence="1 2">DSM 23284</strain>
    </source>
</reference>
<keyword evidence="2" id="KW-1185">Reference proteome</keyword>
<reference evidence="1 2" key="2">
    <citation type="submission" date="2020-08" db="EMBL/GenBank/DDBJ databases">
        <title>Stappia taiwanensis sp. nov., isolated from a coastal thermal spring.</title>
        <authorList>
            <person name="Kampfer P."/>
        </authorList>
    </citation>
    <scope>NUCLEOTIDE SEQUENCE [LARGE SCALE GENOMIC DNA]</scope>
    <source>
        <strain evidence="1 2">DSM 23284</strain>
    </source>
</reference>
<dbReference type="SUPFAM" id="SSF52172">
    <property type="entry name" value="CheY-like"/>
    <property type="match status" value="1"/>
</dbReference>
<accession>A0A838Y1D3</accession>
<dbReference type="Proteomes" id="UP000559404">
    <property type="component" value="Unassembled WGS sequence"/>
</dbReference>
<evidence type="ECO:0000313" key="1">
    <source>
        <dbReference type="EMBL" id="MBA4612760.1"/>
    </source>
</evidence>
<name>A0A838Y1D3_9HYPH</name>
<evidence type="ECO:0008006" key="3">
    <source>
        <dbReference type="Google" id="ProtNLM"/>
    </source>
</evidence>
<dbReference type="EMBL" id="JACEON010000013">
    <property type="protein sequence ID" value="MBA4612760.1"/>
    <property type="molecule type" value="Genomic_DNA"/>
</dbReference>
<dbReference type="RefSeq" id="WP_181760955.1">
    <property type="nucleotide sequence ID" value="NZ_BMCR01000003.1"/>
</dbReference>
<gene>
    <name evidence="1" type="ORF">H1W37_13930</name>
</gene>
<protein>
    <recommendedName>
        <fullName evidence="3">Response regulatory domain-containing protein</fullName>
    </recommendedName>
</protein>
<comment type="caution">
    <text evidence="1">The sequence shown here is derived from an EMBL/GenBank/DDBJ whole genome shotgun (WGS) entry which is preliminary data.</text>
</comment>
<dbReference type="InterPro" id="IPR011006">
    <property type="entry name" value="CheY-like_superfamily"/>
</dbReference>
<sequence length="148" mass="16131">MPLTIPHVVFLHVEADTEAARLFREALLGISSNIRVRRVMSGQAALDLIARSDRREAGPPFDCLVTNAAPLDMSGAELAARLRKRFDPALLPVIALTEEGSAGEGENLPAADPLFAAVYRQSRDPRQLAQVADKVVATWFAAARRFHC</sequence>
<proteinExistence type="predicted"/>
<dbReference type="Gene3D" id="3.40.50.2300">
    <property type="match status" value="1"/>
</dbReference>